<dbReference type="SUPFAM" id="SSF51905">
    <property type="entry name" value="FAD/NAD(P)-binding domain"/>
    <property type="match status" value="1"/>
</dbReference>
<dbReference type="InterPro" id="IPR050464">
    <property type="entry name" value="Zeta_carotene_desat/Oxidored"/>
</dbReference>
<reference evidence="2 3" key="1">
    <citation type="submission" date="2018-11" db="EMBL/GenBank/DDBJ databases">
        <title>Genome sequencing of Lautropia sp. KCOM 2505 (= ChDC F240).</title>
        <authorList>
            <person name="Kook J.-K."/>
            <person name="Park S.-N."/>
            <person name="Lim Y.K."/>
        </authorList>
    </citation>
    <scope>NUCLEOTIDE SEQUENCE [LARGE SCALE GENOMIC DNA]</scope>
    <source>
        <strain evidence="2 3">KCOM 2505</strain>
    </source>
</reference>
<dbReference type="AlphaFoldDB" id="A0A426FTH2"/>
<dbReference type="Proteomes" id="UP000270261">
    <property type="component" value="Unassembled WGS sequence"/>
</dbReference>
<dbReference type="GO" id="GO:0016491">
    <property type="term" value="F:oxidoreductase activity"/>
    <property type="evidence" value="ECO:0007669"/>
    <property type="project" value="InterPro"/>
</dbReference>
<dbReference type="OrthoDB" id="7849608at2"/>
<sequence length="483" mass="52559">MRHMFSDRHARHTPPTRPMDPVIIIGAGWAGLSAALHLRQAGVPVRVLEAAPQAGGRARRQVLPWPDTDGIALDNGQHLLLGAYRDTLDLVAWLDGQGMDRLPLRLENAAGLQLRRRRHVLAAGTPDSLSRQLAESLSLLAAVLTSRGLSRGDRLQLVWTLFRARAAGWRPPVGVRTVAEWYQYTRQPARLVQQLWDPLVISAMNTPPALASATVFLRVLRDSLGQAPTASDFVLAGQDLAALFVDPAVDWLERHGCPVRLRTPVREIRVDLQARPHHGYLLRAFDPSAGEQQLRARHLVLATPPWTAARLLADLAPPASLAPLEGFGWRPITTAYVGWRAGNHALPTRLPPVFSLVDAQGKAQPAHWYFDRGRRAGWHLGALVISDSGEAMAQGEDALRAGLQKQLATVMGLPPAEHIVLIHEKRATFSCTDDRPLVTPGSLLPQLPGVALAGDYSYGGYPATLEGAVRSGRMAAEIILSGV</sequence>
<accession>A0A426FTH2</accession>
<dbReference type="NCBIfam" id="TIGR03467">
    <property type="entry name" value="HpnE"/>
    <property type="match status" value="1"/>
</dbReference>
<dbReference type="PANTHER" id="PTHR42923">
    <property type="entry name" value="PROTOPORPHYRINOGEN OXIDASE"/>
    <property type="match status" value="1"/>
</dbReference>
<keyword evidence="3" id="KW-1185">Reference proteome</keyword>
<dbReference type="Pfam" id="PF01593">
    <property type="entry name" value="Amino_oxidase"/>
    <property type="match status" value="1"/>
</dbReference>
<dbReference type="EMBL" id="RRUE01000001">
    <property type="protein sequence ID" value="RRN45983.1"/>
    <property type="molecule type" value="Genomic_DNA"/>
</dbReference>
<protein>
    <submittedName>
        <fullName evidence="2">FAD-dependent oxidoreductase</fullName>
    </submittedName>
</protein>
<dbReference type="Gene3D" id="3.50.50.60">
    <property type="entry name" value="FAD/NAD(P)-binding domain"/>
    <property type="match status" value="1"/>
</dbReference>
<proteinExistence type="predicted"/>
<comment type="caution">
    <text evidence="2">The sequence shown here is derived from an EMBL/GenBank/DDBJ whole genome shotgun (WGS) entry which is preliminary data.</text>
</comment>
<dbReference type="RefSeq" id="WP_125095409.1">
    <property type="nucleotide sequence ID" value="NZ_RRUE01000001.1"/>
</dbReference>
<dbReference type="PANTHER" id="PTHR42923:SF46">
    <property type="entry name" value="AMINE OXIDASE"/>
    <property type="match status" value="1"/>
</dbReference>
<dbReference type="InterPro" id="IPR036188">
    <property type="entry name" value="FAD/NAD-bd_sf"/>
</dbReference>
<dbReference type="InterPro" id="IPR017830">
    <property type="entry name" value="SQase_HpnE"/>
</dbReference>
<evidence type="ECO:0000313" key="3">
    <source>
        <dbReference type="Proteomes" id="UP000270261"/>
    </source>
</evidence>
<gene>
    <name evidence="2" type="ORF">EHV23_07855</name>
</gene>
<organism evidence="2 3">
    <name type="scientific">Lautropia dentalis</name>
    <dbReference type="NCBI Taxonomy" id="2490857"/>
    <lineage>
        <taxon>Bacteria</taxon>
        <taxon>Pseudomonadati</taxon>
        <taxon>Pseudomonadota</taxon>
        <taxon>Betaproteobacteria</taxon>
        <taxon>Burkholderiales</taxon>
        <taxon>Burkholderiaceae</taxon>
        <taxon>Lautropia</taxon>
    </lineage>
</organism>
<evidence type="ECO:0000259" key="1">
    <source>
        <dbReference type="Pfam" id="PF01593"/>
    </source>
</evidence>
<evidence type="ECO:0000313" key="2">
    <source>
        <dbReference type="EMBL" id="RRN45983.1"/>
    </source>
</evidence>
<feature type="domain" description="Amine oxidase" evidence="1">
    <location>
        <begin position="30"/>
        <end position="480"/>
    </location>
</feature>
<dbReference type="InterPro" id="IPR002937">
    <property type="entry name" value="Amino_oxidase"/>
</dbReference>
<name>A0A426FTH2_9BURK</name>